<proteinExistence type="predicted"/>
<accession>U9SK90</accession>
<name>U9SK90_RHIID</name>
<evidence type="ECO:0000313" key="1">
    <source>
        <dbReference type="EMBL" id="ERZ96358.1"/>
    </source>
</evidence>
<dbReference type="EMBL" id="KI300536">
    <property type="protein sequence ID" value="ERZ96358.1"/>
    <property type="molecule type" value="Genomic_DNA"/>
</dbReference>
<gene>
    <name evidence="1" type="ORF">GLOINDRAFT_89533</name>
</gene>
<dbReference type="HOGENOM" id="CLU_2224621_0_0_1"/>
<dbReference type="AlphaFoldDB" id="U9SK90"/>
<protein>
    <submittedName>
        <fullName evidence="1">Uncharacterized protein</fullName>
    </submittedName>
</protein>
<reference evidence="1" key="1">
    <citation type="submission" date="2013-07" db="EMBL/GenBank/DDBJ databases">
        <title>The genome of an arbuscular mycorrhizal fungus provides insights into the evolution of the oldest plant symbiosis.</title>
        <authorList>
            <consortium name="DOE Joint Genome Institute"/>
            <person name="Tisserant E."/>
            <person name="Malbreil M."/>
            <person name="Kuo A."/>
            <person name="Kohler A."/>
            <person name="Symeonidi A."/>
            <person name="Balestrini R."/>
            <person name="Charron P."/>
            <person name="Duensing N."/>
            <person name="Frei-dit-Frey N."/>
            <person name="Gianinazzi-Pearson V."/>
            <person name="Gilbert B."/>
            <person name="Handa Y."/>
            <person name="Hijri M."/>
            <person name="Kaul R."/>
            <person name="Kawaguchi M."/>
            <person name="Krajinski F."/>
            <person name="Lammers P."/>
            <person name="Lapierre D."/>
            <person name="Masclaux F.G."/>
            <person name="Murat C."/>
            <person name="Morin E."/>
            <person name="Ndikumana S."/>
            <person name="Pagni M."/>
            <person name="Petitpierre D."/>
            <person name="Requena N."/>
            <person name="Rosikiewicz P."/>
            <person name="Riley R."/>
            <person name="Saito K."/>
            <person name="San Clemente H."/>
            <person name="Shapiro H."/>
            <person name="van Tuinen D."/>
            <person name="Becard G."/>
            <person name="Bonfante P."/>
            <person name="Paszkowski U."/>
            <person name="Shachar-Hill Y."/>
            <person name="Young J.P."/>
            <person name="Sanders I.R."/>
            <person name="Henrissat B."/>
            <person name="Rensing S.A."/>
            <person name="Grigoriev I.V."/>
            <person name="Corradi N."/>
            <person name="Roux C."/>
            <person name="Martin F."/>
        </authorList>
    </citation>
    <scope>NUCLEOTIDE SEQUENCE</scope>
    <source>
        <strain evidence="1">DAOM 197198</strain>
    </source>
</reference>
<sequence>MKCIVFIIVFLNTFSNTFAWVLIMIAQIQMYDCNYESQTVCDEVYEGAIDYTRVDNFEPFLFPDPGERVTLLMDVYVHCEFDSSYKGRTFCHQGCTINHTTNYNYP</sequence>
<organism evidence="1">
    <name type="scientific">Rhizophagus irregularis (strain DAOM 181602 / DAOM 197198 / MUCL 43194)</name>
    <name type="common">Arbuscular mycorrhizal fungus</name>
    <name type="synonym">Glomus intraradices</name>
    <dbReference type="NCBI Taxonomy" id="747089"/>
    <lineage>
        <taxon>Eukaryota</taxon>
        <taxon>Fungi</taxon>
        <taxon>Fungi incertae sedis</taxon>
        <taxon>Mucoromycota</taxon>
        <taxon>Glomeromycotina</taxon>
        <taxon>Glomeromycetes</taxon>
        <taxon>Glomerales</taxon>
        <taxon>Glomeraceae</taxon>
        <taxon>Rhizophagus</taxon>
    </lineage>
</organism>